<keyword evidence="3" id="KW-1185">Reference proteome</keyword>
<dbReference type="AlphaFoldDB" id="A0A4R6U5B2"/>
<accession>A0A4R6U5B2</accession>
<dbReference type="InterPro" id="IPR024563">
    <property type="entry name" value="YqhR"/>
</dbReference>
<sequence length="174" mass="19310">MMSDSQEYPGQSLGPYYMRVLSIGWYGGLMFTLFGWIASQFSFTSNGPQSFLAEITSQGWGATWLGVVVSFLVLSMVSIVIAFCYHVLLKKRKGIVSGACYGLVIWLLLYAVLGPILPGVPVLTTMSLDDFVTTACLFLVYGVFIGYSISYEYSEYKKLLRLKETKASSNYSKS</sequence>
<name>A0A4R6U5B2_9BACI</name>
<dbReference type="Proteomes" id="UP000295632">
    <property type="component" value="Unassembled WGS sequence"/>
</dbReference>
<feature type="transmembrane region" description="Helical" evidence="1">
    <location>
        <begin position="100"/>
        <end position="120"/>
    </location>
</feature>
<feature type="transmembrane region" description="Helical" evidence="1">
    <location>
        <begin position="63"/>
        <end position="88"/>
    </location>
</feature>
<evidence type="ECO:0000256" key="1">
    <source>
        <dbReference type="SAM" id="Phobius"/>
    </source>
</evidence>
<keyword evidence="1" id="KW-0812">Transmembrane</keyword>
<reference evidence="2 3" key="1">
    <citation type="submission" date="2019-03" db="EMBL/GenBank/DDBJ databases">
        <title>Genomic Encyclopedia of Type Strains, Phase IV (KMG-IV): sequencing the most valuable type-strain genomes for metagenomic binning, comparative biology and taxonomic classification.</title>
        <authorList>
            <person name="Goeker M."/>
        </authorList>
    </citation>
    <scope>NUCLEOTIDE SEQUENCE [LARGE SCALE GENOMIC DNA]</scope>
    <source>
        <strain evidence="2 3">DSM 28697</strain>
    </source>
</reference>
<dbReference type="Pfam" id="PF11085">
    <property type="entry name" value="YqhR"/>
    <property type="match status" value="1"/>
</dbReference>
<keyword evidence="1" id="KW-1133">Transmembrane helix</keyword>
<keyword evidence="1" id="KW-0472">Membrane</keyword>
<organism evidence="2 3">
    <name type="scientific">Aureibacillus halotolerans</name>
    <dbReference type="NCBI Taxonomy" id="1508390"/>
    <lineage>
        <taxon>Bacteria</taxon>
        <taxon>Bacillati</taxon>
        <taxon>Bacillota</taxon>
        <taxon>Bacilli</taxon>
        <taxon>Bacillales</taxon>
        <taxon>Bacillaceae</taxon>
        <taxon>Aureibacillus</taxon>
    </lineage>
</organism>
<protein>
    <submittedName>
        <fullName evidence="2">Membrane protein YqhR</fullName>
    </submittedName>
</protein>
<evidence type="ECO:0000313" key="3">
    <source>
        <dbReference type="Proteomes" id="UP000295632"/>
    </source>
</evidence>
<proteinExistence type="predicted"/>
<evidence type="ECO:0000313" key="2">
    <source>
        <dbReference type="EMBL" id="TDQ41660.1"/>
    </source>
</evidence>
<dbReference type="RefSeq" id="WP_133579517.1">
    <property type="nucleotide sequence ID" value="NZ_SNYJ01000003.1"/>
</dbReference>
<feature type="transmembrane region" description="Helical" evidence="1">
    <location>
        <begin position="20"/>
        <end position="43"/>
    </location>
</feature>
<dbReference type="EMBL" id="SNYJ01000003">
    <property type="protein sequence ID" value="TDQ41660.1"/>
    <property type="molecule type" value="Genomic_DNA"/>
</dbReference>
<dbReference type="OrthoDB" id="2691442at2"/>
<comment type="caution">
    <text evidence="2">The sequence shown here is derived from an EMBL/GenBank/DDBJ whole genome shotgun (WGS) entry which is preliminary data.</text>
</comment>
<gene>
    <name evidence="2" type="ORF">EV213_103239</name>
</gene>
<feature type="transmembrane region" description="Helical" evidence="1">
    <location>
        <begin position="132"/>
        <end position="153"/>
    </location>
</feature>